<evidence type="ECO:0008006" key="2">
    <source>
        <dbReference type="Google" id="ProtNLM"/>
    </source>
</evidence>
<dbReference type="Gene3D" id="3.40.50.150">
    <property type="entry name" value="Vaccinia Virus protein VP39"/>
    <property type="match status" value="1"/>
</dbReference>
<organism evidence="1">
    <name type="scientific">marine sediment metagenome</name>
    <dbReference type="NCBI Taxonomy" id="412755"/>
    <lineage>
        <taxon>unclassified sequences</taxon>
        <taxon>metagenomes</taxon>
        <taxon>ecological metagenomes</taxon>
    </lineage>
</organism>
<reference evidence="1" key="1">
    <citation type="journal article" date="2015" name="Nature">
        <title>Complex archaea that bridge the gap between prokaryotes and eukaryotes.</title>
        <authorList>
            <person name="Spang A."/>
            <person name="Saw J.H."/>
            <person name="Jorgensen S.L."/>
            <person name="Zaremba-Niedzwiedzka K."/>
            <person name="Martijn J."/>
            <person name="Lind A.E."/>
            <person name="van Eijk R."/>
            <person name="Schleper C."/>
            <person name="Guy L."/>
            <person name="Ettema T.J."/>
        </authorList>
    </citation>
    <scope>NUCLEOTIDE SEQUENCE</scope>
</reference>
<dbReference type="SUPFAM" id="SSF53335">
    <property type="entry name" value="S-adenosyl-L-methionine-dependent methyltransferases"/>
    <property type="match status" value="1"/>
</dbReference>
<protein>
    <recommendedName>
        <fullName evidence="2">Methyltransferase domain-containing protein</fullName>
    </recommendedName>
</protein>
<dbReference type="AlphaFoldDB" id="A0A0F9P666"/>
<sequence>MIESTVKRGDTILDIGCGTGLGTMPASKIAPTFEKRKLIITNLKLVGLKKIVVNYVSDIYRIVRASKY</sequence>
<dbReference type="InterPro" id="IPR029063">
    <property type="entry name" value="SAM-dependent_MTases_sf"/>
</dbReference>
<proteinExistence type="predicted"/>
<comment type="caution">
    <text evidence="1">The sequence shown here is derived from an EMBL/GenBank/DDBJ whole genome shotgun (WGS) entry which is preliminary data.</text>
</comment>
<gene>
    <name evidence="1" type="ORF">LCGC14_0883320</name>
</gene>
<evidence type="ECO:0000313" key="1">
    <source>
        <dbReference type="EMBL" id="KKN25574.1"/>
    </source>
</evidence>
<accession>A0A0F9P666</accession>
<name>A0A0F9P666_9ZZZZ</name>
<dbReference type="EMBL" id="LAZR01002791">
    <property type="protein sequence ID" value="KKN25574.1"/>
    <property type="molecule type" value="Genomic_DNA"/>
</dbReference>